<evidence type="ECO:0000256" key="1">
    <source>
        <dbReference type="SAM" id="Coils"/>
    </source>
</evidence>
<evidence type="ECO:0000313" key="2">
    <source>
        <dbReference type="EMBL" id="KAL2482863.1"/>
    </source>
</evidence>
<dbReference type="AlphaFoldDB" id="A0ABD1R377"/>
<dbReference type="PANTHER" id="PTHR34807:SF3">
    <property type="entry name" value="OS08G0270800 PROTEIN"/>
    <property type="match status" value="1"/>
</dbReference>
<evidence type="ECO:0000313" key="3">
    <source>
        <dbReference type="Proteomes" id="UP001604277"/>
    </source>
</evidence>
<accession>A0ABD1R377</accession>
<keyword evidence="1" id="KW-0175">Coiled coil</keyword>
<gene>
    <name evidence="2" type="ORF">Fot_44307</name>
</gene>
<feature type="coiled-coil region" evidence="1">
    <location>
        <begin position="26"/>
        <end position="53"/>
    </location>
</feature>
<name>A0ABD1R377_9LAMI</name>
<comment type="caution">
    <text evidence="2">The sequence shown here is derived from an EMBL/GenBank/DDBJ whole genome shotgun (WGS) entry which is preliminary data.</text>
</comment>
<dbReference type="Proteomes" id="UP001604277">
    <property type="component" value="Unassembled WGS sequence"/>
</dbReference>
<dbReference type="PANTHER" id="PTHR34807">
    <property type="entry name" value="OS08G0270800 PROTEIN"/>
    <property type="match status" value="1"/>
</dbReference>
<keyword evidence="3" id="KW-1185">Reference proteome</keyword>
<protein>
    <submittedName>
        <fullName evidence="2">Uncharacterized protein</fullName>
    </submittedName>
</protein>
<sequence length="295" mass="33346">MKGLSLDSKPFNGVGLYRNAKSSFKHQALVKDYQELQKEADVIRNKLDASKQRKLMLAAEVRFLRRRYKWLLKMKTLNSSQGQQLVQPNQTKYKEEQFFSRMRSTLHKLPSIPDAKPKRELSIGTEAALHNASLFNDLKCGQILGGGKEASYRGSTLVSARKDIGGISRWKETLVQSTFPSFDLNQRERIYRVNDVGLRNSTVAFDLNQNSDLSGKEACLPSPAPLFDLNEISTGDEDFLSNFEPSKFKAKEGLIRVVNDEQNDLKLSMCRNAGEGSSRVGKRKISWQDAFALSF</sequence>
<proteinExistence type="predicted"/>
<organism evidence="2 3">
    <name type="scientific">Forsythia ovata</name>
    <dbReference type="NCBI Taxonomy" id="205694"/>
    <lineage>
        <taxon>Eukaryota</taxon>
        <taxon>Viridiplantae</taxon>
        <taxon>Streptophyta</taxon>
        <taxon>Embryophyta</taxon>
        <taxon>Tracheophyta</taxon>
        <taxon>Spermatophyta</taxon>
        <taxon>Magnoliopsida</taxon>
        <taxon>eudicotyledons</taxon>
        <taxon>Gunneridae</taxon>
        <taxon>Pentapetalae</taxon>
        <taxon>asterids</taxon>
        <taxon>lamiids</taxon>
        <taxon>Lamiales</taxon>
        <taxon>Oleaceae</taxon>
        <taxon>Forsythieae</taxon>
        <taxon>Forsythia</taxon>
    </lineage>
</organism>
<reference evidence="3" key="1">
    <citation type="submission" date="2024-07" db="EMBL/GenBank/DDBJ databases">
        <title>Two chromosome-level genome assemblies of Korean endemic species Abeliophyllum distichum and Forsythia ovata (Oleaceae).</title>
        <authorList>
            <person name="Jang H."/>
        </authorList>
    </citation>
    <scope>NUCLEOTIDE SEQUENCE [LARGE SCALE GENOMIC DNA]</scope>
</reference>
<dbReference type="EMBL" id="JBFOLJ010000013">
    <property type="protein sequence ID" value="KAL2482863.1"/>
    <property type="molecule type" value="Genomic_DNA"/>
</dbReference>